<protein>
    <recommendedName>
        <fullName evidence="3">DUF3263 domain-containing protein</fullName>
    </recommendedName>
</protein>
<dbReference type="PATRIC" id="fig|1348662.3.peg.1742"/>
<name>U3GYM2_9CORY</name>
<evidence type="ECO:0000313" key="1">
    <source>
        <dbReference type="EMBL" id="AGU15863.1"/>
    </source>
</evidence>
<proteinExistence type="predicted"/>
<dbReference type="InterPro" id="IPR021678">
    <property type="entry name" value="DUF3263"/>
</dbReference>
<dbReference type="GeneID" id="78250496"/>
<evidence type="ECO:0008006" key="3">
    <source>
        <dbReference type="Google" id="ProtNLM"/>
    </source>
</evidence>
<evidence type="ECO:0000313" key="2">
    <source>
        <dbReference type="Proteomes" id="UP000016943"/>
    </source>
</evidence>
<sequence length="80" mass="9394">MLSERDAELLAFEQQAGVRNPGAKEELIVRRFGISPVRYYQRLNQLVDCPDAWEAHPLLMGRLARIRDRRARDRYDSAHE</sequence>
<organism evidence="1 2">
    <name type="scientific">Corynebacterium argentoratense DSM 44202</name>
    <dbReference type="NCBI Taxonomy" id="1348662"/>
    <lineage>
        <taxon>Bacteria</taxon>
        <taxon>Bacillati</taxon>
        <taxon>Actinomycetota</taxon>
        <taxon>Actinomycetes</taxon>
        <taxon>Mycobacteriales</taxon>
        <taxon>Corynebacteriaceae</taxon>
        <taxon>Corynebacterium</taxon>
    </lineage>
</organism>
<dbReference type="OrthoDB" id="3268863at2"/>
<dbReference type="RefSeq" id="WP_021012258.1">
    <property type="nucleotide sequence ID" value="NC_022198.1"/>
</dbReference>
<dbReference type="Proteomes" id="UP000016943">
    <property type="component" value="Chromosome"/>
</dbReference>
<dbReference type="AlphaFoldDB" id="U3GYM2"/>
<accession>U3GYM2</accession>
<gene>
    <name evidence="1" type="ORF">CARG_08825</name>
</gene>
<dbReference type="EMBL" id="CP006365">
    <property type="protein sequence ID" value="AGU15863.1"/>
    <property type="molecule type" value="Genomic_DNA"/>
</dbReference>
<dbReference type="KEGG" id="caz:CARG_08825"/>
<dbReference type="Pfam" id="PF11662">
    <property type="entry name" value="DUF3263"/>
    <property type="match status" value="1"/>
</dbReference>
<reference evidence="1 2" key="1">
    <citation type="journal article" date="2013" name="Genome Announc.">
        <title>Whole-Genome Sequence of the Clinical Strain Corynebacterium argentoratense DSM 44202, Isolated from a Human Throat Specimen.</title>
        <authorList>
            <person name="Bomholt C."/>
            <person name="Glaub A."/>
            <person name="Gravermann K."/>
            <person name="Albersmeier A."/>
            <person name="Brinkrolf K."/>
            <person name="Ruckert C."/>
            <person name="Tauch A."/>
        </authorList>
    </citation>
    <scope>NUCLEOTIDE SEQUENCE [LARGE SCALE GENOMIC DNA]</scope>
    <source>
        <strain evidence="1">DSM 44202</strain>
    </source>
</reference>
<keyword evidence="2" id="KW-1185">Reference proteome</keyword>
<dbReference type="STRING" id="1348662.CARG_08825"/>
<dbReference type="HOGENOM" id="CLU_108860_3_1_11"/>